<dbReference type="PANTHER" id="PTHR23501:SF191">
    <property type="entry name" value="VACUOLAR BASIC AMINO ACID TRANSPORTER 4"/>
    <property type="match status" value="1"/>
</dbReference>
<evidence type="ECO:0000256" key="5">
    <source>
        <dbReference type="ARBA" id="ARBA00023136"/>
    </source>
</evidence>
<keyword evidence="4 6" id="KW-1133">Transmembrane helix</keyword>
<feature type="transmembrane region" description="Helical" evidence="6">
    <location>
        <begin position="151"/>
        <end position="174"/>
    </location>
</feature>
<dbReference type="PANTHER" id="PTHR23501">
    <property type="entry name" value="MAJOR FACILITATOR SUPERFAMILY"/>
    <property type="match status" value="1"/>
</dbReference>
<dbReference type="SUPFAM" id="SSF103473">
    <property type="entry name" value="MFS general substrate transporter"/>
    <property type="match status" value="1"/>
</dbReference>
<sequence length="338" mass="37329">MIILLFCLFIVTINQTIVSIAGPSILAELGGFKYYSWIFAGTALTAAICSPVTGKLYDLYGSKIIIIFFLFIFIFAILFCGLSNSMFSLIIFRTIQGAGIGGVYGIIWIMTASLWNPEERGKWVGIATASFTVGTMIGPVMGGFISETIGWRWIFFLNLPLPMILIAAILIVFPSQEKVISKKFDYKGTIIFIFFVSSFLIGISNIVQDNSYRYINSIIIFSASFCSLGLFIYVEKKEKENALIDLSLFKYKFFIGGTLGSIFLVSAFVTWSVFLPLSLVTVYGYSLSQASIPLMTYAIGIALGSSFFGFFISNEKLQLPIALIGFILTTIAFSISGY</sequence>
<dbReference type="GO" id="GO:0012505">
    <property type="term" value="C:endomembrane system"/>
    <property type="evidence" value="ECO:0007669"/>
    <property type="project" value="UniProtKB-SubCell"/>
</dbReference>
<feature type="transmembrane region" description="Helical" evidence="6">
    <location>
        <begin position="64"/>
        <end position="84"/>
    </location>
</feature>
<evidence type="ECO:0000256" key="4">
    <source>
        <dbReference type="ARBA" id="ARBA00022989"/>
    </source>
</evidence>
<feature type="transmembrane region" description="Helical" evidence="6">
    <location>
        <begin position="319"/>
        <end position="337"/>
    </location>
</feature>
<evidence type="ECO:0000256" key="6">
    <source>
        <dbReference type="SAM" id="Phobius"/>
    </source>
</evidence>
<comment type="subcellular location">
    <subcellularLocation>
        <location evidence="1">Endomembrane system</location>
        <topology evidence="1">Multi-pass membrane protein</topology>
    </subcellularLocation>
</comment>
<dbReference type="InterPro" id="IPR001958">
    <property type="entry name" value="Tet-R_TetA/multi-R_MdtG-like"/>
</dbReference>
<feature type="non-terminal residue" evidence="8">
    <location>
        <position position="338"/>
    </location>
</feature>
<dbReference type="Pfam" id="PF07690">
    <property type="entry name" value="MFS_1"/>
    <property type="match status" value="1"/>
</dbReference>
<feature type="transmembrane region" description="Helical" evidence="6">
    <location>
        <begin position="253"/>
        <end position="274"/>
    </location>
</feature>
<dbReference type="GO" id="GO:0022857">
    <property type="term" value="F:transmembrane transporter activity"/>
    <property type="evidence" value="ECO:0007669"/>
    <property type="project" value="InterPro"/>
</dbReference>
<proteinExistence type="predicted"/>
<keyword evidence="2" id="KW-0813">Transport</keyword>
<dbReference type="Gene3D" id="1.20.1250.20">
    <property type="entry name" value="MFS general substrate transporter like domains"/>
    <property type="match status" value="1"/>
</dbReference>
<organism evidence="8">
    <name type="scientific">marine metagenome</name>
    <dbReference type="NCBI Taxonomy" id="408172"/>
    <lineage>
        <taxon>unclassified sequences</taxon>
        <taxon>metagenomes</taxon>
        <taxon>ecological metagenomes</taxon>
    </lineage>
</organism>
<evidence type="ECO:0000256" key="2">
    <source>
        <dbReference type="ARBA" id="ARBA00022448"/>
    </source>
</evidence>
<evidence type="ECO:0000259" key="7">
    <source>
        <dbReference type="PROSITE" id="PS50850"/>
    </source>
</evidence>
<dbReference type="InterPro" id="IPR011701">
    <property type="entry name" value="MFS"/>
</dbReference>
<gene>
    <name evidence="8" type="ORF">METZ01_LOCUS117597</name>
</gene>
<dbReference type="PROSITE" id="PS50850">
    <property type="entry name" value="MFS"/>
    <property type="match status" value="1"/>
</dbReference>
<name>A0A381XKC6_9ZZZZ</name>
<keyword evidence="5 6" id="KW-0472">Membrane</keyword>
<feature type="domain" description="Major facilitator superfamily (MFS) profile" evidence="7">
    <location>
        <begin position="1"/>
        <end position="338"/>
    </location>
</feature>
<evidence type="ECO:0000256" key="3">
    <source>
        <dbReference type="ARBA" id="ARBA00022692"/>
    </source>
</evidence>
<feature type="transmembrane region" description="Helical" evidence="6">
    <location>
        <begin position="90"/>
        <end position="111"/>
    </location>
</feature>
<evidence type="ECO:0000313" key="8">
    <source>
        <dbReference type="EMBL" id="SVA64743.1"/>
    </source>
</evidence>
<dbReference type="InterPro" id="IPR020846">
    <property type="entry name" value="MFS_dom"/>
</dbReference>
<keyword evidence="3 6" id="KW-0812">Transmembrane</keyword>
<evidence type="ECO:0000256" key="1">
    <source>
        <dbReference type="ARBA" id="ARBA00004127"/>
    </source>
</evidence>
<dbReference type="GO" id="GO:0005886">
    <property type="term" value="C:plasma membrane"/>
    <property type="evidence" value="ECO:0007669"/>
    <property type="project" value="TreeGrafter"/>
</dbReference>
<accession>A0A381XKC6</accession>
<feature type="transmembrane region" description="Helical" evidence="6">
    <location>
        <begin position="186"/>
        <end position="208"/>
    </location>
</feature>
<dbReference type="AlphaFoldDB" id="A0A381XKC6"/>
<reference evidence="8" key="1">
    <citation type="submission" date="2018-05" db="EMBL/GenBank/DDBJ databases">
        <authorList>
            <person name="Lanie J.A."/>
            <person name="Ng W.-L."/>
            <person name="Kazmierczak K.M."/>
            <person name="Andrzejewski T.M."/>
            <person name="Davidsen T.M."/>
            <person name="Wayne K.J."/>
            <person name="Tettelin H."/>
            <person name="Glass J.I."/>
            <person name="Rusch D."/>
            <person name="Podicherti R."/>
            <person name="Tsui H.-C.T."/>
            <person name="Winkler M.E."/>
        </authorList>
    </citation>
    <scope>NUCLEOTIDE SEQUENCE</scope>
</reference>
<dbReference type="PRINTS" id="PR01035">
    <property type="entry name" value="TCRTETA"/>
</dbReference>
<protein>
    <recommendedName>
        <fullName evidence="7">Major facilitator superfamily (MFS) profile domain-containing protein</fullName>
    </recommendedName>
</protein>
<dbReference type="InterPro" id="IPR036259">
    <property type="entry name" value="MFS_trans_sf"/>
</dbReference>
<feature type="transmembrane region" description="Helical" evidence="6">
    <location>
        <begin position="123"/>
        <end position="145"/>
    </location>
</feature>
<dbReference type="EMBL" id="UINC01015361">
    <property type="protein sequence ID" value="SVA64743.1"/>
    <property type="molecule type" value="Genomic_DNA"/>
</dbReference>
<feature type="transmembrane region" description="Helical" evidence="6">
    <location>
        <begin position="214"/>
        <end position="233"/>
    </location>
</feature>